<dbReference type="AlphaFoldDB" id="A0AAX1NCR0"/>
<dbReference type="SUPFAM" id="SSF52141">
    <property type="entry name" value="Uracil-DNA glycosylase-like"/>
    <property type="match status" value="1"/>
</dbReference>
<dbReference type="EMBL" id="CP076133">
    <property type="protein sequence ID" value="QWG05245.1"/>
    <property type="molecule type" value="Genomic_DNA"/>
</dbReference>
<dbReference type="SMART" id="SM00987">
    <property type="entry name" value="UreE_C"/>
    <property type="match status" value="1"/>
</dbReference>
<keyword evidence="3" id="KW-1185">Reference proteome</keyword>
<dbReference type="InterPro" id="IPR005122">
    <property type="entry name" value="Uracil-DNA_glycosylase-like"/>
</dbReference>
<dbReference type="InterPro" id="IPR047124">
    <property type="entry name" value="HI_0220.2"/>
</dbReference>
<dbReference type="SMART" id="SM00986">
    <property type="entry name" value="UDG"/>
    <property type="match status" value="1"/>
</dbReference>
<reference evidence="2 3" key="1">
    <citation type="submission" date="2021-05" db="EMBL/GenBank/DDBJ databases">
        <title>Comparative genomic studies on the polysaccharide-degrading batcterial strains of the Flammeovirga genus.</title>
        <authorList>
            <person name="Zewei F."/>
            <person name="Zheng Z."/>
            <person name="Yu L."/>
            <person name="Ruyue G."/>
            <person name="Yanhong M."/>
            <person name="Yuanyuan C."/>
            <person name="Jingyan G."/>
            <person name="Wenjun H."/>
        </authorList>
    </citation>
    <scope>NUCLEOTIDE SEQUENCE [LARGE SCALE GENOMIC DNA]</scope>
    <source>
        <strain evidence="2 3">NBRC:100898</strain>
    </source>
</reference>
<name>A0AAX1NCR0_9BACT</name>
<evidence type="ECO:0000313" key="3">
    <source>
        <dbReference type="Proteomes" id="UP000678679"/>
    </source>
</evidence>
<dbReference type="CDD" id="cd10033">
    <property type="entry name" value="UDG_like"/>
    <property type="match status" value="1"/>
</dbReference>
<dbReference type="PANTHER" id="PTHR42160:SF1">
    <property type="entry name" value="URACIL-DNA GLYCOSYLASE SUPERFAMILY PROTEIN"/>
    <property type="match status" value="1"/>
</dbReference>
<dbReference type="Pfam" id="PF03167">
    <property type="entry name" value="UDG"/>
    <property type="match status" value="1"/>
</dbReference>
<sequence length="190" mass="21674">MKKLLEDISKCTLCEPHLDLGARPVVEASATSKIVIIGQAPGTKVHKSGVPWDDQSGENLRNWMDIDADTFYDVSKIAIIPMGFCYPGKAKTGDKPPRKECAPKWHQLLLDNMKEVKLTLLIGKYAQDYYLQNKTKKTLTETVKQFHEYLPHHFVLPHPSPRNNIWQAKNPWFKSDVLPALKSEVQRILL</sequence>
<gene>
    <name evidence="2" type="ORF">KMW28_22760</name>
</gene>
<feature type="domain" description="Uracil-DNA glycosylase-like" evidence="1">
    <location>
        <begin position="25"/>
        <end position="182"/>
    </location>
</feature>
<protein>
    <submittedName>
        <fullName evidence="2">Uracil-DNA glycosylase family protein</fullName>
    </submittedName>
</protein>
<dbReference type="Proteomes" id="UP000678679">
    <property type="component" value="Chromosome 2"/>
</dbReference>
<dbReference type="PANTHER" id="PTHR42160">
    <property type="entry name" value="URACIL-DNA GLYCOSYLASE SUPERFAMILY PROTEIN"/>
    <property type="match status" value="1"/>
</dbReference>
<dbReference type="RefSeq" id="WP_169662087.1">
    <property type="nucleotide sequence ID" value="NZ_CP076133.1"/>
</dbReference>
<dbReference type="InterPro" id="IPR036895">
    <property type="entry name" value="Uracil-DNA_glycosylase-like_sf"/>
</dbReference>
<proteinExistence type="predicted"/>
<dbReference type="KEGG" id="fya:KMW28_22760"/>
<organism evidence="2 3">
    <name type="scientific">Flammeovirga yaeyamensis</name>
    <dbReference type="NCBI Taxonomy" id="367791"/>
    <lineage>
        <taxon>Bacteria</taxon>
        <taxon>Pseudomonadati</taxon>
        <taxon>Bacteroidota</taxon>
        <taxon>Cytophagia</taxon>
        <taxon>Cytophagales</taxon>
        <taxon>Flammeovirgaceae</taxon>
        <taxon>Flammeovirga</taxon>
    </lineage>
</organism>
<dbReference type="Gene3D" id="3.40.470.10">
    <property type="entry name" value="Uracil-DNA glycosylase-like domain"/>
    <property type="match status" value="1"/>
</dbReference>
<evidence type="ECO:0000313" key="2">
    <source>
        <dbReference type="EMBL" id="QWG05245.1"/>
    </source>
</evidence>
<evidence type="ECO:0000259" key="1">
    <source>
        <dbReference type="SMART" id="SM00986"/>
    </source>
</evidence>
<accession>A0AAX1NCR0</accession>